<accession>A0A6G0J2K3</accession>
<feature type="region of interest" description="Disordered" evidence="1">
    <location>
        <begin position="147"/>
        <end position="172"/>
    </location>
</feature>
<dbReference type="EMBL" id="REGW02000003">
    <property type="protein sequence ID" value="KAE8297837.1"/>
    <property type="molecule type" value="Genomic_DNA"/>
</dbReference>
<comment type="caution">
    <text evidence="3">The sequence shown here is derived from an EMBL/GenBank/DDBJ whole genome shotgun (WGS) entry which is preliminary data.</text>
</comment>
<name>A0A6G0J2K3_LARCR</name>
<dbReference type="InterPro" id="IPR042566">
    <property type="entry name" value="L1_C"/>
</dbReference>
<dbReference type="InterPro" id="IPR012337">
    <property type="entry name" value="RNaseH-like_sf"/>
</dbReference>
<dbReference type="Pfam" id="PF05699">
    <property type="entry name" value="Dimer_Tnp_hAT"/>
    <property type="match status" value="1"/>
</dbReference>
<dbReference type="PANTHER" id="PTHR46289:SF17">
    <property type="entry name" value="HAT C-TERMINAL DIMERISATION DOMAIN-CONTAINING PROTEIN"/>
    <property type="match status" value="1"/>
</dbReference>
<protein>
    <recommendedName>
        <fullName evidence="2">HAT C-terminal dimerisation domain-containing protein</fullName>
    </recommendedName>
</protein>
<evidence type="ECO:0000313" key="3">
    <source>
        <dbReference type="EMBL" id="KAE8297837.1"/>
    </source>
</evidence>
<evidence type="ECO:0000259" key="2">
    <source>
        <dbReference type="Pfam" id="PF05699"/>
    </source>
</evidence>
<evidence type="ECO:0000313" key="4">
    <source>
        <dbReference type="Proteomes" id="UP000424527"/>
    </source>
</evidence>
<keyword evidence="4" id="KW-1185">Reference proteome</keyword>
<dbReference type="Proteomes" id="UP000424527">
    <property type="component" value="Unassembled WGS sequence"/>
</dbReference>
<organism evidence="3 4">
    <name type="scientific">Larimichthys crocea</name>
    <name type="common">Large yellow croaker</name>
    <name type="synonym">Pseudosciaena crocea</name>
    <dbReference type="NCBI Taxonomy" id="215358"/>
    <lineage>
        <taxon>Eukaryota</taxon>
        <taxon>Metazoa</taxon>
        <taxon>Chordata</taxon>
        <taxon>Craniata</taxon>
        <taxon>Vertebrata</taxon>
        <taxon>Euteleostomi</taxon>
        <taxon>Actinopterygii</taxon>
        <taxon>Neopterygii</taxon>
        <taxon>Teleostei</taxon>
        <taxon>Neoteleostei</taxon>
        <taxon>Acanthomorphata</taxon>
        <taxon>Eupercaria</taxon>
        <taxon>Sciaenidae</taxon>
        <taxon>Larimichthys</taxon>
    </lineage>
</organism>
<dbReference type="GO" id="GO:0046983">
    <property type="term" value="F:protein dimerization activity"/>
    <property type="evidence" value="ECO:0007669"/>
    <property type="project" value="InterPro"/>
</dbReference>
<feature type="domain" description="HAT C-terminal dimerisation" evidence="2">
    <location>
        <begin position="291"/>
        <end position="347"/>
    </location>
</feature>
<proteinExistence type="predicted"/>
<dbReference type="SUPFAM" id="SSF53098">
    <property type="entry name" value="Ribonuclease H-like"/>
    <property type="match status" value="1"/>
</dbReference>
<reference evidence="3 4" key="1">
    <citation type="submission" date="2019-07" db="EMBL/GenBank/DDBJ databases">
        <title>Chromosome genome assembly for large yellow croaker.</title>
        <authorList>
            <person name="Xiao S."/>
        </authorList>
    </citation>
    <scope>NUCLEOTIDE SEQUENCE [LARGE SCALE GENOMIC DNA]</scope>
    <source>
        <strain evidence="3">JMULYC20181020</strain>
        <tissue evidence="3">Muscle</tissue>
    </source>
</reference>
<dbReference type="PANTHER" id="PTHR46289">
    <property type="entry name" value="52 KDA REPRESSOR OF THE INHIBITOR OF THE PROTEIN KINASE-LIKE PROTEIN-RELATED"/>
    <property type="match status" value="1"/>
</dbReference>
<sequence length="373" mass="41374">MKQRQLFDDSRKRLKSAGLRTGFVYPARLGVTHCNVTSAFNTPEEAENFADNLAKRPSTNIAQTAEEEPPGPTYNADLETPATSSGIATLASSQSDLPYSPPTSHFPKLPYNLKAHFVSQRQDDKWDDVWGLVKQFCRDNNISVSEDVNIQRQTPAGPGPVPPKRKRATQPPTALDSFLITTTLGHREETAVNAVQMSQSESHGFQQHLYFPVLDTIIGELDRRFTGEAVELAQACAAVLRCDKNGIEPLIQKYAQPLKINHSLVGAEMDLVKASTVGDVTREHLQKTVTKAIYPNLYKMLQLALTLPVGSATSERSFSAMRRIRNWLRLTMGATRFSALAVLHIEGDITAKLSPETIVDVYAGRKKRRLLLH</sequence>
<dbReference type="Gene3D" id="3.30.250.20">
    <property type="entry name" value="L1 transposable element, C-terminal domain"/>
    <property type="match status" value="1"/>
</dbReference>
<dbReference type="InterPro" id="IPR052958">
    <property type="entry name" value="IFN-induced_PKR_regulator"/>
</dbReference>
<dbReference type="InterPro" id="IPR008906">
    <property type="entry name" value="HATC_C_dom"/>
</dbReference>
<evidence type="ECO:0000256" key="1">
    <source>
        <dbReference type="SAM" id="MobiDB-lite"/>
    </source>
</evidence>
<gene>
    <name evidence="3" type="ORF">D5F01_LYC02308</name>
</gene>
<dbReference type="AlphaFoldDB" id="A0A6G0J2K3"/>